<dbReference type="EMBL" id="LILC01000013">
    <property type="protein sequence ID" value="KOO46224.1"/>
    <property type="molecule type" value="Genomic_DNA"/>
</dbReference>
<dbReference type="PATRIC" id="fig|284581.3.peg.2129"/>
<dbReference type="Proteomes" id="UP000037558">
    <property type="component" value="Unassembled WGS sequence"/>
</dbReference>
<dbReference type="OrthoDB" id="2900573at2"/>
<evidence type="ECO:0000313" key="2">
    <source>
        <dbReference type="EMBL" id="KOO46224.1"/>
    </source>
</evidence>
<evidence type="ECO:0000256" key="1">
    <source>
        <dbReference type="SAM" id="Phobius"/>
    </source>
</evidence>
<dbReference type="RefSeq" id="WP_053401295.1">
    <property type="nucleotide sequence ID" value="NZ_LILC01000013.1"/>
</dbReference>
<proteinExistence type="predicted"/>
<keyword evidence="1" id="KW-1133">Transmembrane helix</keyword>
<comment type="caution">
    <text evidence="2">The sequence shown here is derived from an EMBL/GenBank/DDBJ whole genome shotgun (WGS) entry which is preliminary data.</text>
</comment>
<evidence type="ECO:0000313" key="3">
    <source>
        <dbReference type="Proteomes" id="UP000037558"/>
    </source>
</evidence>
<protein>
    <submittedName>
        <fullName evidence="2">Uncharacterized protein</fullName>
    </submittedName>
</protein>
<keyword evidence="1" id="KW-0812">Transmembrane</keyword>
<feature type="transmembrane region" description="Helical" evidence="1">
    <location>
        <begin position="6"/>
        <end position="26"/>
    </location>
</feature>
<keyword evidence="3" id="KW-1185">Reference proteome</keyword>
<organism evidence="2 3">
    <name type="scientific">Priestia koreensis</name>
    <dbReference type="NCBI Taxonomy" id="284581"/>
    <lineage>
        <taxon>Bacteria</taxon>
        <taxon>Bacillati</taxon>
        <taxon>Bacillota</taxon>
        <taxon>Bacilli</taxon>
        <taxon>Bacillales</taxon>
        <taxon>Bacillaceae</taxon>
        <taxon>Priestia</taxon>
    </lineage>
</organism>
<dbReference type="AlphaFoldDB" id="A0A0M0L5A8"/>
<sequence>MEFFAPDVWLYILFAVTASIFLHALLKTSALKTVQKHVHIQQRDVYLVRNKSLTLVHHFVACLYYKHRFVFTVHRQEAIGEHDDEGPYILVFS</sequence>
<keyword evidence="1" id="KW-0472">Membrane</keyword>
<name>A0A0M0L5A8_9BACI</name>
<gene>
    <name evidence="2" type="ORF">AMD01_10200</name>
</gene>
<reference evidence="3" key="1">
    <citation type="submission" date="2015-08" db="EMBL/GenBank/DDBJ databases">
        <title>Fjat-14210 dsm16467.</title>
        <authorList>
            <person name="Liu B."/>
            <person name="Wang J."/>
            <person name="Zhu Y."/>
            <person name="Liu G."/>
            <person name="Chen Q."/>
            <person name="Chen Z."/>
            <person name="Lan J."/>
            <person name="Che J."/>
            <person name="Ge C."/>
            <person name="Shi H."/>
            <person name="Pan Z."/>
            <person name="Liu X."/>
        </authorList>
    </citation>
    <scope>NUCLEOTIDE SEQUENCE [LARGE SCALE GENOMIC DNA]</scope>
    <source>
        <strain evidence="3">DSM 16467</strain>
    </source>
</reference>
<accession>A0A0M0L5A8</accession>